<organism evidence="1 2">
    <name type="scientific">Lacibacter luteus</name>
    <dbReference type="NCBI Taxonomy" id="2508719"/>
    <lineage>
        <taxon>Bacteria</taxon>
        <taxon>Pseudomonadati</taxon>
        <taxon>Bacteroidota</taxon>
        <taxon>Chitinophagia</taxon>
        <taxon>Chitinophagales</taxon>
        <taxon>Chitinophagaceae</taxon>
        <taxon>Lacibacter</taxon>
    </lineage>
</organism>
<name>A0A4Q1CE43_9BACT</name>
<comment type="caution">
    <text evidence="1">The sequence shown here is derived from an EMBL/GenBank/DDBJ whole genome shotgun (WGS) entry which is preliminary data.</text>
</comment>
<dbReference type="EMBL" id="SDHW01000008">
    <property type="protein sequence ID" value="RXK57691.1"/>
    <property type="molecule type" value="Genomic_DNA"/>
</dbReference>
<dbReference type="Proteomes" id="UP000290204">
    <property type="component" value="Unassembled WGS sequence"/>
</dbReference>
<proteinExistence type="predicted"/>
<gene>
    <name evidence="1" type="ORF">ESA94_19385</name>
</gene>
<dbReference type="OrthoDB" id="612554at2"/>
<evidence type="ECO:0000313" key="2">
    <source>
        <dbReference type="Proteomes" id="UP000290204"/>
    </source>
</evidence>
<accession>A0A4Q1CE43</accession>
<sequence length="332" mass="37935">MKFIEYNNENVLFIELVECINCGISEDTIKKATLRKSQSWLIIKDPTDRRKTLVGYEKLSPKNKELIQAKYGDPYGYVVKAPILGMLKVNVEASRFFLEYRYGGSSLPTKTVKKYTRAAQWLTLINAAGDKSLKIIKSLGIKTPVFFQFVGELMQIEKKNGMVDSYDGNAQLPGDFPTTYQNLQRKAALYKEQGYAMLIDKMYGNKQAAKVNDEVAEAQLLELIENPMQYDDVLVAAMYNVWASKNNYKMIEPPTVGVWRRKRESEITIGRYGNSAFNEKYIRQVKGLRPSAPLFLVEHDDNNLDFLFSDGNGNDFNRYVAVTVSDCKYHPN</sequence>
<evidence type="ECO:0000313" key="1">
    <source>
        <dbReference type="EMBL" id="RXK57691.1"/>
    </source>
</evidence>
<dbReference type="AlphaFoldDB" id="A0A4Q1CE43"/>
<reference evidence="1 2" key="1">
    <citation type="submission" date="2019-01" db="EMBL/GenBank/DDBJ databases">
        <title>Lacibacter sp. strain TTM-7.</title>
        <authorList>
            <person name="Chen W.-M."/>
        </authorList>
    </citation>
    <scope>NUCLEOTIDE SEQUENCE [LARGE SCALE GENOMIC DNA]</scope>
    <source>
        <strain evidence="1 2">TTM-7</strain>
    </source>
</reference>
<keyword evidence="2" id="KW-1185">Reference proteome</keyword>
<dbReference type="RefSeq" id="WP_129132614.1">
    <property type="nucleotide sequence ID" value="NZ_SDHW01000008.1"/>
</dbReference>
<protein>
    <submittedName>
        <fullName evidence="1">Uncharacterized protein</fullName>
    </submittedName>
</protein>